<dbReference type="PANTHER" id="PTHR37309">
    <property type="entry name" value="SLR0284 PROTEIN"/>
    <property type="match status" value="1"/>
</dbReference>
<dbReference type="Pfam" id="PF04020">
    <property type="entry name" value="Phage_holin_4_2"/>
    <property type="match status" value="1"/>
</dbReference>
<reference evidence="2 3" key="1">
    <citation type="submission" date="2017-09" db="EMBL/GenBank/DDBJ databases">
        <title>Bacterial strain isolated from the female urinary microbiota.</title>
        <authorList>
            <person name="Thomas-White K."/>
            <person name="Kumar N."/>
            <person name="Forster S."/>
            <person name="Putonti C."/>
            <person name="Lawley T."/>
            <person name="Wolfe A.J."/>
        </authorList>
    </citation>
    <scope>NUCLEOTIDE SEQUENCE [LARGE SCALE GENOMIC DNA]</scope>
    <source>
        <strain evidence="2 3">UMB0680</strain>
    </source>
</reference>
<name>A0A2N6PKX4_9MICO</name>
<keyword evidence="1" id="KW-0812">Transmembrane</keyword>
<evidence type="ECO:0000256" key="1">
    <source>
        <dbReference type="SAM" id="Phobius"/>
    </source>
</evidence>
<dbReference type="AlphaFoldDB" id="A0A2N6PKX4"/>
<dbReference type="PANTHER" id="PTHR37309:SF1">
    <property type="entry name" value="SLR0284 PROTEIN"/>
    <property type="match status" value="1"/>
</dbReference>
<accession>A0A2N6PKX4</accession>
<comment type="caution">
    <text evidence="2">The sequence shown here is derived from an EMBL/GenBank/DDBJ whole genome shotgun (WGS) entry which is preliminary data.</text>
</comment>
<dbReference type="EMBL" id="PNFZ01000001">
    <property type="protein sequence ID" value="PMB99315.1"/>
    <property type="molecule type" value="Genomic_DNA"/>
</dbReference>
<organism evidence="2 3">
    <name type="scientific">Brevibacterium luteolum</name>
    <dbReference type="NCBI Taxonomy" id="199591"/>
    <lineage>
        <taxon>Bacteria</taxon>
        <taxon>Bacillati</taxon>
        <taxon>Actinomycetota</taxon>
        <taxon>Actinomycetes</taxon>
        <taxon>Micrococcales</taxon>
        <taxon>Brevibacteriaceae</taxon>
        <taxon>Brevibacterium</taxon>
    </lineage>
</organism>
<proteinExistence type="predicted"/>
<evidence type="ECO:0000313" key="2">
    <source>
        <dbReference type="EMBL" id="PMB99315.1"/>
    </source>
</evidence>
<keyword evidence="1" id="KW-1133">Transmembrane helix</keyword>
<sequence>MTFLLRVIVNAVAIWAAAALLPGMAITSADTVLTGLGPTASGVVSYLVIGLIFGLVNAIIRPLIELIALPITCLTLGLFTIVINAAMVSLTSWVSQFTPIRLEIDSFLWTAVLASIIIAIVSLVLNFFVRPRERETER</sequence>
<gene>
    <name evidence="2" type="ORF">CJ198_01940</name>
</gene>
<keyword evidence="1" id="KW-0472">Membrane</keyword>
<evidence type="ECO:0008006" key="4">
    <source>
        <dbReference type="Google" id="ProtNLM"/>
    </source>
</evidence>
<dbReference type="RefSeq" id="WP_102160254.1">
    <property type="nucleotide sequence ID" value="NZ_PNFZ01000001.1"/>
</dbReference>
<dbReference type="OrthoDB" id="9810847at2"/>
<protein>
    <recommendedName>
        <fullName evidence="4">Phage holin family protein</fullName>
    </recommendedName>
</protein>
<keyword evidence="3" id="KW-1185">Reference proteome</keyword>
<dbReference type="InterPro" id="IPR007165">
    <property type="entry name" value="Phage_holin_4_2"/>
</dbReference>
<evidence type="ECO:0000313" key="3">
    <source>
        <dbReference type="Proteomes" id="UP000235703"/>
    </source>
</evidence>
<feature type="transmembrane region" description="Helical" evidence="1">
    <location>
        <begin position="67"/>
        <end position="87"/>
    </location>
</feature>
<dbReference type="Proteomes" id="UP000235703">
    <property type="component" value="Unassembled WGS sequence"/>
</dbReference>
<feature type="transmembrane region" description="Helical" evidence="1">
    <location>
        <begin position="39"/>
        <end position="60"/>
    </location>
</feature>
<feature type="transmembrane region" description="Helical" evidence="1">
    <location>
        <begin position="107"/>
        <end position="129"/>
    </location>
</feature>